<feature type="transmembrane region" description="Helical" evidence="1">
    <location>
        <begin position="12"/>
        <end position="35"/>
    </location>
</feature>
<keyword evidence="1" id="KW-0472">Membrane</keyword>
<feature type="transmembrane region" description="Helical" evidence="1">
    <location>
        <begin position="47"/>
        <end position="67"/>
    </location>
</feature>
<gene>
    <name evidence="2" type="ORF">F1C12_19320</name>
</gene>
<reference evidence="3" key="1">
    <citation type="submission" date="2019-09" db="EMBL/GenBank/DDBJ databases">
        <title>Antimicrobial potential of Antarctic Bacteria.</title>
        <authorList>
            <person name="Benaud N."/>
            <person name="Edwards R.J."/>
            <person name="Ferrari B.C."/>
        </authorList>
    </citation>
    <scope>NUCLEOTIDE SEQUENCE [LARGE SCALE GENOMIC DNA]</scope>
    <source>
        <strain evidence="3">INR9</strain>
    </source>
</reference>
<keyword evidence="1" id="KW-1133">Transmembrane helix</keyword>
<dbReference type="AlphaFoldDB" id="A0A7G6YEY4"/>
<evidence type="ECO:0000313" key="2">
    <source>
        <dbReference type="EMBL" id="QNE37049.1"/>
    </source>
</evidence>
<evidence type="ECO:0000313" key="3">
    <source>
        <dbReference type="Proteomes" id="UP000515511"/>
    </source>
</evidence>
<sequence>MWRQLLEYTDTVGRSMVGFAAVALVVAAVSFVVGIVQAVSGNAAGTLPFWITTMGCAVLAGVLVYLASRRGDLRRR</sequence>
<dbReference type="RefSeq" id="WP_185276474.1">
    <property type="nucleotide sequence ID" value="NZ_CP043641.1"/>
</dbReference>
<organism evidence="2 3">
    <name type="scientific">Leifsonia shinshuensis</name>
    <dbReference type="NCBI Taxonomy" id="150026"/>
    <lineage>
        <taxon>Bacteria</taxon>
        <taxon>Bacillati</taxon>
        <taxon>Actinomycetota</taxon>
        <taxon>Actinomycetes</taxon>
        <taxon>Micrococcales</taxon>
        <taxon>Microbacteriaceae</taxon>
        <taxon>Leifsonia</taxon>
    </lineage>
</organism>
<dbReference type="KEGG" id="lse:F1C12_19320"/>
<proteinExistence type="predicted"/>
<keyword evidence="1" id="KW-0812">Transmembrane</keyword>
<dbReference type="Proteomes" id="UP000515511">
    <property type="component" value="Chromosome"/>
</dbReference>
<protein>
    <submittedName>
        <fullName evidence="2">Uncharacterized protein</fullName>
    </submittedName>
</protein>
<accession>A0A7G6YEY4</accession>
<name>A0A7G6YEY4_9MICO</name>
<evidence type="ECO:0000256" key="1">
    <source>
        <dbReference type="SAM" id="Phobius"/>
    </source>
</evidence>
<dbReference type="EMBL" id="CP043641">
    <property type="protein sequence ID" value="QNE37049.1"/>
    <property type="molecule type" value="Genomic_DNA"/>
</dbReference>